<proteinExistence type="predicted"/>
<dbReference type="GO" id="GO:0016020">
    <property type="term" value="C:membrane"/>
    <property type="evidence" value="ECO:0007669"/>
    <property type="project" value="InterPro"/>
</dbReference>
<dbReference type="Proteomes" id="UP000681722">
    <property type="component" value="Unassembled WGS sequence"/>
</dbReference>
<evidence type="ECO:0000313" key="3">
    <source>
        <dbReference type="EMBL" id="CAF0797677.1"/>
    </source>
</evidence>
<dbReference type="InterPro" id="IPR036734">
    <property type="entry name" value="Neur_chan_lig-bd_sf"/>
</dbReference>
<evidence type="ECO:0000256" key="1">
    <source>
        <dbReference type="SAM" id="MobiDB-lite"/>
    </source>
</evidence>
<accession>A0A813SQ67</accession>
<evidence type="ECO:0000256" key="2">
    <source>
        <dbReference type="SAM" id="Phobius"/>
    </source>
</evidence>
<keyword evidence="2" id="KW-0472">Membrane</keyword>
<organism evidence="3 5">
    <name type="scientific">Didymodactylos carnosus</name>
    <dbReference type="NCBI Taxonomy" id="1234261"/>
    <lineage>
        <taxon>Eukaryota</taxon>
        <taxon>Metazoa</taxon>
        <taxon>Spiralia</taxon>
        <taxon>Gnathifera</taxon>
        <taxon>Rotifera</taxon>
        <taxon>Eurotatoria</taxon>
        <taxon>Bdelloidea</taxon>
        <taxon>Philodinida</taxon>
        <taxon>Philodinidae</taxon>
        <taxon>Didymodactylos</taxon>
    </lineage>
</organism>
<keyword evidence="5" id="KW-1185">Reference proteome</keyword>
<keyword evidence="2" id="KW-1133">Transmembrane helix</keyword>
<protein>
    <submittedName>
        <fullName evidence="3">Uncharacterized protein</fullName>
    </submittedName>
</protein>
<dbReference type="GO" id="GO:0005230">
    <property type="term" value="F:extracellular ligand-gated monoatomic ion channel activity"/>
    <property type="evidence" value="ECO:0007669"/>
    <property type="project" value="InterPro"/>
</dbReference>
<name>A0A813SQ67_9BILA</name>
<dbReference type="Gene3D" id="2.70.170.10">
    <property type="entry name" value="Neurotransmitter-gated ion-channel ligand-binding domain"/>
    <property type="match status" value="1"/>
</dbReference>
<comment type="caution">
    <text evidence="3">The sequence shown here is derived from an EMBL/GenBank/DDBJ whole genome shotgun (WGS) entry which is preliminary data.</text>
</comment>
<sequence length="469" mass="53858">MHSPVTLAPSSTSTSPVTNYHKLHNYPHRGGSNYQQQSDLKELTNVLSELNTNFKRNVKVLQDLKDFIVKVCEKQAARPVDDNSGIHKLEQVTVEVRLVFLKIGEIDTLKEQFQAEAFIQAKWHEPGLKGTDLDNFDPAKYWNPLLFIDNVVGDLRNDVWHKIVYDGAEIPMIYEMRKVKGVFLENLELNDFPVDVQFFITVMAFATFSVTYNLPQNRLQLSFTLLLTAVTFKWVVVRCLPTISYLTTLDKYVLLSMVLLCVVCAWHAIIACVPSKMAPVWDVWALTTLAVLYTLFHIIFLLWMYFVTYRRRRLMKRKDKDYLLLFDAQELSHRHRMQRVSSLGMPADEDGHYVSASAANTVLRMKDTLPTGRGSIPSTSSDHQQQPSILKQNHKVLTNTYALNRVSPRRVSIAYHQVNDSAQIMVPPQHLSSSSQQKPFFYHEGKQLLTSSDIEAMNLRQFRMSSLTS</sequence>
<dbReference type="AlphaFoldDB" id="A0A813SQ67"/>
<feature type="transmembrane region" description="Helical" evidence="2">
    <location>
        <begin position="283"/>
        <end position="307"/>
    </location>
</feature>
<feature type="transmembrane region" description="Helical" evidence="2">
    <location>
        <begin position="252"/>
        <end position="271"/>
    </location>
</feature>
<dbReference type="OrthoDB" id="203862at2759"/>
<dbReference type="SUPFAM" id="SSF90112">
    <property type="entry name" value="Neurotransmitter-gated ion-channel transmembrane pore"/>
    <property type="match status" value="1"/>
</dbReference>
<reference evidence="3" key="1">
    <citation type="submission" date="2021-02" db="EMBL/GenBank/DDBJ databases">
        <authorList>
            <person name="Nowell W R."/>
        </authorList>
    </citation>
    <scope>NUCLEOTIDE SEQUENCE</scope>
</reference>
<dbReference type="EMBL" id="CAJOBC010000408">
    <property type="protein sequence ID" value="CAF3582476.1"/>
    <property type="molecule type" value="Genomic_DNA"/>
</dbReference>
<evidence type="ECO:0000313" key="5">
    <source>
        <dbReference type="Proteomes" id="UP000663829"/>
    </source>
</evidence>
<dbReference type="InterPro" id="IPR036719">
    <property type="entry name" value="Neuro-gated_channel_TM_sf"/>
</dbReference>
<dbReference type="EMBL" id="CAJNOQ010000408">
    <property type="protein sequence ID" value="CAF0797677.1"/>
    <property type="molecule type" value="Genomic_DNA"/>
</dbReference>
<feature type="compositionally biased region" description="Polar residues" evidence="1">
    <location>
        <begin position="8"/>
        <end position="18"/>
    </location>
</feature>
<feature type="region of interest" description="Disordered" evidence="1">
    <location>
        <begin position="1"/>
        <end position="34"/>
    </location>
</feature>
<keyword evidence="2" id="KW-0812">Transmembrane</keyword>
<evidence type="ECO:0000313" key="4">
    <source>
        <dbReference type="EMBL" id="CAF3582476.1"/>
    </source>
</evidence>
<dbReference type="Proteomes" id="UP000663829">
    <property type="component" value="Unassembled WGS sequence"/>
</dbReference>
<feature type="transmembrane region" description="Helical" evidence="2">
    <location>
        <begin position="221"/>
        <end position="240"/>
    </location>
</feature>
<gene>
    <name evidence="3" type="ORF">GPM918_LOCUS3344</name>
    <name evidence="4" type="ORF">SRO942_LOCUS3344</name>
</gene>